<dbReference type="RefSeq" id="WP_346053524.1">
    <property type="nucleotide sequence ID" value="NZ_JAYGII010000087.1"/>
</dbReference>
<evidence type="ECO:0000256" key="3">
    <source>
        <dbReference type="ARBA" id="ARBA00022813"/>
    </source>
</evidence>
<dbReference type="InterPro" id="IPR006142">
    <property type="entry name" value="INTEIN"/>
</dbReference>
<dbReference type="InterPro" id="IPR036844">
    <property type="entry name" value="Hint_dom_sf"/>
</dbReference>
<sequence length="499" mass="56993">TEWKLAFPVTEKEVEVDEIDVNDPEQVIWREWPLRDGYVCNDSNLVACKIYKTIPARRLWDMIMNSTYDYAEPGFILIDKVNEQNNNWFDEEIRATNPCVTADTRLHTQHGMVRIGDLYQSGEALEVSVDRRALGQKKRGVETRPAVPAFMTARDADVWRVTTEDGYQIKATEWHDFYTERGKLPLKELREDDRLLIQSGKGQFGREGSKELGILLGLITGDGQITNRGKEQMAAVINFWGEERALADQVGHYVNALIRNVAETSREYQVKPVPVADRNMVFLRSVLLARVLEHYGFTKDSKLQVPEVVWRGSEDCVRAYLQALFQCDGTVNVSSNSQSCSVRLASSEPALLKDVQQLLANFGVFCRIRQRRKASARYLPDGNGGSCEYQCRSDYELIIDGQSREIFMQEIGFLLPKKRERYEEWVSDKVLRKNQRFASRIQSIEYVGREAVYDTTQEDHNTVIFNGLVTGQCGEQPLPPYGSCLLGSVNLTKFVLDPF</sequence>
<dbReference type="PANTHER" id="PTHR43371:SF1">
    <property type="entry name" value="RIBONUCLEOSIDE-DIPHOSPHATE REDUCTASE"/>
    <property type="match status" value="1"/>
</dbReference>
<dbReference type="InterPro" id="IPR006141">
    <property type="entry name" value="Intein_N"/>
</dbReference>
<keyword evidence="8" id="KW-0255">Endonuclease</keyword>
<evidence type="ECO:0000259" key="7">
    <source>
        <dbReference type="PROSITE" id="PS50819"/>
    </source>
</evidence>
<keyword evidence="8" id="KW-0540">Nuclease</keyword>
<comment type="caution">
    <text evidence="8">The sequence shown here is derived from an EMBL/GenBank/DDBJ whole genome shotgun (WGS) entry which is preliminary data.</text>
</comment>
<dbReference type="EMBL" id="JAYGII010000087">
    <property type="protein sequence ID" value="MEA5446904.1"/>
    <property type="molecule type" value="Genomic_DNA"/>
</dbReference>
<dbReference type="SMART" id="SM00306">
    <property type="entry name" value="HintN"/>
    <property type="match status" value="1"/>
</dbReference>
<evidence type="ECO:0000256" key="5">
    <source>
        <dbReference type="ARBA" id="ARBA00023002"/>
    </source>
</evidence>
<dbReference type="SMART" id="SM00305">
    <property type="entry name" value="HintC"/>
    <property type="match status" value="1"/>
</dbReference>
<dbReference type="CDD" id="cd00081">
    <property type="entry name" value="Hint"/>
    <property type="match status" value="1"/>
</dbReference>
<dbReference type="InterPro" id="IPR030934">
    <property type="entry name" value="Intein_C"/>
</dbReference>
<name>A0AAP6JJQ2_9GAMM</name>
<dbReference type="Proteomes" id="UP001302316">
    <property type="component" value="Unassembled WGS sequence"/>
</dbReference>
<dbReference type="InterPro" id="IPR003587">
    <property type="entry name" value="Hint_dom_N"/>
</dbReference>
<dbReference type="GO" id="GO:0004748">
    <property type="term" value="F:ribonucleoside-diphosphate reductase activity, thioredoxin disulfide as acceptor"/>
    <property type="evidence" value="ECO:0007669"/>
    <property type="project" value="TreeGrafter"/>
</dbReference>
<evidence type="ECO:0000313" key="8">
    <source>
        <dbReference type="EMBL" id="MEA5446904.1"/>
    </source>
</evidence>
<protein>
    <submittedName>
        <fullName evidence="8">LAGLIDADG family homing endonuclease</fullName>
    </submittedName>
</protein>
<dbReference type="PROSITE" id="PS50818">
    <property type="entry name" value="INTEIN_C_TER"/>
    <property type="match status" value="1"/>
</dbReference>
<feature type="non-terminal residue" evidence="8">
    <location>
        <position position="499"/>
    </location>
</feature>
<keyword evidence="8" id="KW-0378">Hydrolase</keyword>
<keyword evidence="2" id="KW-0846">Cobalamin</keyword>
<dbReference type="Gene3D" id="2.170.16.10">
    <property type="entry name" value="Hedgehog/Intein (Hint) domain"/>
    <property type="match status" value="1"/>
</dbReference>
<keyword evidence="9" id="KW-1185">Reference proteome</keyword>
<dbReference type="PANTHER" id="PTHR43371">
    <property type="entry name" value="VITAMIN B12-DEPENDENT RIBONUCLEOTIDE REDUCTASE"/>
    <property type="match status" value="1"/>
</dbReference>
<proteinExistence type="predicted"/>
<dbReference type="AlphaFoldDB" id="A0AAP6JJQ2"/>
<dbReference type="InterPro" id="IPR000788">
    <property type="entry name" value="RNR_lg_C"/>
</dbReference>
<dbReference type="SUPFAM" id="SSF55608">
    <property type="entry name" value="Homing endonucleases"/>
    <property type="match status" value="1"/>
</dbReference>
<evidence type="ECO:0000313" key="9">
    <source>
        <dbReference type="Proteomes" id="UP001302316"/>
    </source>
</evidence>
<dbReference type="InterPro" id="IPR050862">
    <property type="entry name" value="RdRp_reductase_class-2"/>
</dbReference>
<dbReference type="GO" id="GO:0004519">
    <property type="term" value="F:endonuclease activity"/>
    <property type="evidence" value="ECO:0007669"/>
    <property type="project" value="UniProtKB-KW"/>
</dbReference>
<keyword evidence="4" id="KW-0651">Protein splicing</keyword>
<accession>A0AAP6JJQ2</accession>
<feature type="domain" description="DOD-type homing endonuclease" evidence="7">
    <location>
        <begin position="215"/>
        <end position="364"/>
    </location>
</feature>
<evidence type="ECO:0000256" key="1">
    <source>
        <dbReference type="ARBA" id="ARBA00001922"/>
    </source>
</evidence>
<dbReference type="InterPro" id="IPR003586">
    <property type="entry name" value="Hint_dom_C"/>
</dbReference>
<dbReference type="NCBIfam" id="TIGR01445">
    <property type="entry name" value="intein_Nterm"/>
    <property type="match status" value="1"/>
</dbReference>
<dbReference type="Gene3D" id="3.20.70.20">
    <property type="match status" value="1"/>
</dbReference>
<dbReference type="Pfam" id="PF14890">
    <property type="entry name" value="Intein_splicing"/>
    <property type="match status" value="1"/>
</dbReference>
<dbReference type="GO" id="GO:0016539">
    <property type="term" value="P:intein-mediated protein splicing"/>
    <property type="evidence" value="ECO:0007669"/>
    <property type="project" value="InterPro"/>
</dbReference>
<evidence type="ECO:0000256" key="2">
    <source>
        <dbReference type="ARBA" id="ARBA00022628"/>
    </source>
</evidence>
<evidence type="ECO:0000256" key="4">
    <source>
        <dbReference type="ARBA" id="ARBA00023000"/>
    </source>
</evidence>
<feature type="non-terminal residue" evidence="8">
    <location>
        <position position="1"/>
    </location>
</feature>
<evidence type="ECO:0000256" key="6">
    <source>
        <dbReference type="ARBA" id="ARBA00023285"/>
    </source>
</evidence>
<dbReference type="InterPro" id="IPR004860">
    <property type="entry name" value="LAGLIDADG_dom"/>
</dbReference>
<dbReference type="PROSITE" id="PS50819">
    <property type="entry name" value="INTEIN_ENDONUCLEASE"/>
    <property type="match status" value="1"/>
</dbReference>
<dbReference type="Pfam" id="PF02867">
    <property type="entry name" value="Ribonuc_red_lgC"/>
    <property type="match status" value="1"/>
</dbReference>
<keyword evidence="3" id="KW-0068">Autocatalytic cleavage</keyword>
<comment type="cofactor">
    <cofactor evidence="1">
        <name>adenosylcob(III)alamin</name>
        <dbReference type="ChEBI" id="CHEBI:18408"/>
    </cofactor>
</comment>
<dbReference type="SUPFAM" id="SSF51998">
    <property type="entry name" value="PFL-like glycyl radical enzymes"/>
    <property type="match status" value="1"/>
</dbReference>
<dbReference type="PROSITE" id="PS50817">
    <property type="entry name" value="INTEIN_N_TER"/>
    <property type="match status" value="1"/>
</dbReference>
<reference evidence="8 9" key="1">
    <citation type="submission" date="2023-12" db="EMBL/GenBank/DDBJ databases">
        <title>Whole-genome sequencing of halo(alkali)philic microorganisms from hypersaline lakes.</title>
        <authorList>
            <person name="Sorokin D.Y."/>
            <person name="Merkel A.Y."/>
            <person name="Messina E."/>
            <person name="Yakimov M."/>
        </authorList>
    </citation>
    <scope>NUCLEOTIDE SEQUENCE [LARGE SCALE GENOMIC DNA]</scope>
    <source>
        <strain evidence="8 9">AB-CW1</strain>
    </source>
</reference>
<dbReference type="InterPro" id="IPR027434">
    <property type="entry name" value="Homing_endonucl"/>
</dbReference>
<dbReference type="Pfam" id="PF14528">
    <property type="entry name" value="LAGLIDADG_3"/>
    <property type="match status" value="1"/>
</dbReference>
<dbReference type="PRINTS" id="PR00379">
    <property type="entry name" value="INTEIN"/>
</dbReference>
<organism evidence="8 9">
    <name type="scientific">Natronospira elongata</name>
    <dbReference type="NCBI Taxonomy" id="3110268"/>
    <lineage>
        <taxon>Bacteria</taxon>
        <taxon>Pseudomonadati</taxon>
        <taxon>Pseudomonadota</taxon>
        <taxon>Gammaproteobacteria</taxon>
        <taxon>Natronospirales</taxon>
        <taxon>Natronospiraceae</taxon>
        <taxon>Natronospira</taxon>
    </lineage>
</organism>
<keyword evidence="6" id="KW-0170">Cobalt</keyword>
<gene>
    <name evidence="8" type="ORF">VCB98_13835</name>
</gene>
<dbReference type="Gene3D" id="3.10.28.10">
    <property type="entry name" value="Homing endonucleases"/>
    <property type="match status" value="1"/>
</dbReference>
<dbReference type="GO" id="GO:0031419">
    <property type="term" value="F:cobalamin binding"/>
    <property type="evidence" value="ECO:0007669"/>
    <property type="project" value="UniProtKB-KW"/>
</dbReference>
<keyword evidence="5" id="KW-0560">Oxidoreductase</keyword>
<dbReference type="SUPFAM" id="SSF51294">
    <property type="entry name" value="Hedgehog/intein (Hint) domain"/>
    <property type="match status" value="1"/>
</dbReference>
<dbReference type="InterPro" id="IPR004042">
    <property type="entry name" value="Intein_endonuc_central"/>
</dbReference>